<feature type="signal peptide" evidence="1">
    <location>
        <begin position="1"/>
        <end position="19"/>
    </location>
</feature>
<comment type="caution">
    <text evidence="2">The sequence shown here is derived from an EMBL/GenBank/DDBJ whole genome shotgun (WGS) entry which is preliminary data.</text>
</comment>
<accession>A0A813FPR7</accession>
<name>A0A813FPR7_POLGL</name>
<dbReference type="AlphaFoldDB" id="A0A813FPR7"/>
<sequence>MHAALSRMYILLCWHGARSCLSRLSRTIQVTMQTVNRKTKLRLRQWLRCINPTELTEMVSIRTTWDTSKVLQFDISDATEACTQTDQLLCFPYSQADCSTQTSDSSSSSFEDASTQSPDDETYVVFLPKFHSDDVNANAINAAVKNGIWEPFADGDVFEAGDVVEVVGNVRTIDDDEVISIRLPFGLVGRVGRRDHSDGDDAHMFFPGLKDNAHPVYPWRWIAGEDVACFKKCVDGSGLFQVDGDQNQNQD</sequence>
<dbReference type="Proteomes" id="UP000654075">
    <property type="component" value="Unassembled WGS sequence"/>
</dbReference>
<protein>
    <submittedName>
        <fullName evidence="2">Uncharacterized protein</fullName>
    </submittedName>
</protein>
<proteinExistence type="predicted"/>
<evidence type="ECO:0000313" key="2">
    <source>
        <dbReference type="EMBL" id="CAE8614173.1"/>
    </source>
</evidence>
<feature type="chain" id="PRO_5032269267" evidence="1">
    <location>
        <begin position="20"/>
        <end position="251"/>
    </location>
</feature>
<evidence type="ECO:0000313" key="3">
    <source>
        <dbReference type="Proteomes" id="UP000654075"/>
    </source>
</evidence>
<reference evidence="2" key="1">
    <citation type="submission" date="2021-02" db="EMBL/GenBank/DDBJ databases">
        <authorList>
            <person name="Dougan E. K."/>
            <person name="Rhodes N."/>
            <person name="Thang M."/>
            <person name="Chan C."/>
        </authorList>
    </citation>
    <scope>NUCLEOTIDE SEQUENCE</scope>
</reference>
<evidence type="ECO:0000256" key="1">
    <source>
        <dbReference type="SAM" id="SignalP"/>
    </source>
</evidence>
<feature type="non-terminal residue" evidence="2">
    <location>
        <position position="251"/>
    </location>
</feature>
<gene>
    <name evidence="2" type="ORF">PGLA1383_LOCUS31908</name>
</gene>
<organism evidence="2 3">
    <name type="scientific">Polarella glacialis</name>
    <name type="common">Dinoflagellate</name>
    <dbReference type="NCBI Taxonomy" id="89957"/>
    <lineage>
        <taxon>Eukaryota</taxon>
        <taxon>Sar</taxon>
        <taxon>Alveolata</taxon>
        <taxon>Dinophyceae</taxon>
        <taxon>Suessiales</taxon>
        <taxon>Suessiaceae</taxon>
        <taxon>Polarella</taxon>
    </lineage>
</organism>
<keyword evidence="1" id="KW-0732">Signal</keyword>
<dbReference type="EMBL" id="CAJNNV010025374">
    <property type="protein sequence ID" value="CAE8614173.1"/>
    <property type="molecule type" value="Genomic_DNA"/>
</dbReference>
<keyword evidence="3" id="KW-1185">Reference proteome</keyword>